<keyword evidence="4" id="KW-0547">Nucleotide-binding</keyword>
<keyword evidence="7" id="KW-0238">DNA-binding</keyword>
<dbReference type="AlphaFoldDB" id="A0A9W4WX76"/>
<keyword evidence="6" id="KW-0799">Topoisomerase</keyword>
<dbReference type="OrthoDB" id="1710944at2759"/>
<evidence type="ECO:0000256" key="7">
    <source>
        <dbReference type="ARBA" id="ARBA00023125"/>
    </source>
</evidence>
<comment type="caution">
    <text evidence="10">The sequence shown here is derived from an EMBL/GenBank/DDBJ whole genome shotgun (WGS) entry which is preliminary data.</text>
</comment>
<evidence type="ECO:0000313" key="11">
    <source>
        <dbReference type="Proteomes" id="UP001153678"/>
    </source>
</evidence>
<gene>
    <name evidence="10" type="ORF">FWILDA_LOCUS15993</name>
</gene>
<evidence type="ECO:0000256" key="5">
    <source>
        <dbReference type="ARBA" id="ARBA00022840"/>
    </source>
</evidence>
<comment type="catalytic activity">
    <reaction evidence="1">
        <text>ATP-dependent breakage, passage and rejoining of double-stranded DNA.</text>
        <dbReference type="EC" id="5.6.2.2"/>
    </reaction>
</comment>
<evidence type="ECO:0000256" key="1">
    <source>
        <dbReference type="ARBA" id="ARBA00000185"/>
    </source>
</evidence>
<dbReference type="InterPro" id="IPR031660">
    <property type="entry name" value="TOPRIM_C"/>
</dbReference>
<evidence type="ECO:0000256" key="2">
    <source>
        <dbReference type="ARBA" id="ARBA00001946"/>
    </source>
</evidence>
<dbReference type="GO" id="GO:0003677">
    <property type="term" value="F:DNA binding"/>
    <property type="evidence" value="ECO:0007669"/>
    <property type="project" value="UniProtKB-KW"/>
</dbReference>
<comment type="cofactor">
    <cofactor evidence="2">
        <name>Mg(2+)</name>
        <dbReference type="ChEBI" id="CHEBI:18420"/>
    </cofactor>
</comment>
<name>A0A9W4WX76_9GLOM</name>
<sequence>MPEYENLKEMTSDAKIESQILQVWALLIPKKLSNILKRHKKSFGELIDLAFHKKKVYDRKKWLSNYETGTYMNNDEKEITITDFINKTHDFIGSNYINILYGEGQFGTRAQGGEDA</sequence>
<organism evidence="10 11">
    <name type="scientific">Funneliformis geosporum</name>
    <dbReference type="NCBI Taxonomy" id="1117311"/>
    <lineage>
        <taxon>Eukaryota</taxon>
        <taxon>Fungi</taxon>
        <taxon>Fungi incertae sedis</taxon>
        <taxon>Mucoromycota</taxon>
        <taxon>Glomeromycotina</taxon>
        <taxon>Glomeromycetes</taxon>
        <taxon>Glomerales</taxon>
        <taxon>Glomeraceae</taxon>
        <taxon>Funneliformis</taxon>
    </lineage>
</organism>
<accession>A0A9W4WX76</accession>
<dbReference type="Pfam" id="PF16898">
    <property type="entry name" value="TOPRIM_C"/>
    <property type="match status" value="1"/>
</dbReference>
<dbReference type="GO" id="GO:0005524">
    <property type="term" value="F:ATP binding"/>
    <property type="evidence" value="ECO:0007669"/>
    <property type="project" value="UniProtKB-KW"/>
</dbReference>
<dbReference type="InterPro" id="IPR013760">
    <property type="entry name" value="Topo_IIA-like_dom_sf"/>
</dbReference>
<dbReference type="GO" id="GO:0006265">
    <property type="term" value="P:DNA topological change"/>
    <property type="evidence" value="ECO:0007669"/>
    <property type="project" value="InterPro"/>
</dbReference>
<dbReference type="PANTHER" id="PTHR10169">
    <property type="entry name" value="DNA TOPOISOMERASE/GYRASE"/>
    <property type="match status" value="1"/>
</dbReference>
<evidence type="ECO:0000256" key="6">
    <source>
        <dbReference type="ARBA" id="ARBA00023029"/>
    </source>
</evidence>
<feature type="non-terminal residue" evidence="10">
    <location>
        <position position="1"/>
    </location>
</feature>
<keyword evidence="11" id="KW-1185">Reference proteome</keyword>
<keyword evidence="5" id="KW-0067">ATP-binding</keyword>
<evidence type="ECO:0000256" key="8">
    <source>
        <dbReference type="ARBA" id="ARBA00023235"/>
    </source>
</evidence>
<dbReference type="GO" id="GO:0000712">
    <property type="term" value="P:resolution of meiotic recombination intermediates"/>
    <property type="evidence" value="ECO:0007669"/>
    <property type="project" value="TreeGrafter"/>
</dbReference>
<keyword evidence="8" id="KW-0413">Isomerase</keyword>
<proteinExistence type="predicted"/>
<dbReference type="GO" id="GO:0000819">
    <property type="term" value="P:sister chromatid segregation"/>
    <property type="evidence" value="ECO:0007669"/>
    <property type="project" value="TreeGrafter"/>
</dbReference>
<feature type="domain" description="C-terminal associated" evidence="9">
    <location>
        <begin position="38"/>
        <end position="87"/>
    </location>
</feature>
<dbReference type="Gene3D" id="3.40.50.670">
    <property type="match status" value="1"/>
</dbReference>
<protein>
    <recommendedName>
        <fullName evidence="3">DNA topoisomerase (ATP-hydrolyzing)</fullName>
        <ecNumber evidence="3">5.6.2.2</ecNumber>
    </recommendedName>
</protein>
<evidence type="ECO:0000256" key="3">
    <source>
        <dbReference type="ARBA" id="ARBA00012895"/>
    </source>
</evidence>
<dbReference type="GO" id="GO:0003918">
    <property type="term" value="F:DNA topoisomerase type II (double strand cut, ATP-hydrolyzing) activity"/>
    <property type="evidence" value="ECO:0007669"/>
    <property type="project" value="UniProtKB-EC"/>
</dbReference>
<dbReference type="GO" id="GO:0005634">
    <property type="term" value="C:nucleus"/>
    <property type="evidence" value="ECO:0007669"/>
    <property type="project" value="TreeGrafter"/>
</dbReference>
<dbReference type="PANTHER" id="PTHR10169:SF38">
    <property type="entry name" value="DNA TOPOISOMERASE 2"/>
    <property type="match status" value="1"/>
</dbReference>
<dbReference type="InterPro" id="IPR013759">
    <property type="entry name" value="Topo_IIA_B_C"/>
</dbReference>
<dbReference type="EMBL" id="CAMKVN010009311">
    <property type="protein sequence ID" value="CAI2193276.1"/>
    <property type="molecule type" value="Genomic_DNA"/>
</dbReference>
<dbReference type="SUPFAM" id="SSF56719">
    <property type="entry name" value="Type II DNA topoisomerase"/>
    <property type="match status" value="1"/>
</dbReference>
<dbReference type="InterPro" id="IPR050634">
    <property type="entry name" value="DNA_Topoisomerase_II"/>
</dbReference>
<reference evidence="10" key="1">
    <citation type="submission" date="2022-08" db="EMBL/GenBank/DDBJ databases">
        <authorList>
            <person name="Kallberg Y."/>
            <person name="Tangrot J."/>
            <person name="Rosling A."/>
        </authorList>
    </citation>
    <scope>NUCLEOTIDE SEQUENCE</scope>
    <source>
        <strain evidence="10">Wild A</strain>
    </source>
</reference>
<dbReference type="Proteomes" id="UP001153678">
    <property type="component" value="Unassembled WGS sequence"/>
</dbReference>
<evidence type="ECO:0000313" key="10">
    <source>
        <dbReference type="EMBL" id="CAI2193276.1"/>
    </source>
</evidence>
<evidence type="ECO:0000256" key="4">
    <source>
        <dbReference type="ARBA" id="ARBA00022741"/>
    </source>
</evidence>
<dbReference type="EC" id="5.6.2.2" evidence="3"/>
<evidence type="ECO:0000259" key="9">
    <source>
        <dbReference type="Pfam" id="PF16898"/>
    </source>
</evidence>